<dbReference type="Pfam" id="PF00582">
    <property type="entry name" value="Usp"/>
    <property type="match status" value="1"/>
</dbReference>
<organism evidence="3">
    <name type="scientific">uncultured Microbacterium sp</name>
    <dbReference type="NCBI Taxonomy" id="191216"/>
    <lineage>
        <taxon>Bacteria</taxon>
        <taxon>Bacillati</taxon>
        <taxon>Actinomycetota</taxon>
        <taxon>Actinomycetes</taxon>
        <taxon>Micrococcales</taxon>
        <taxon>Microbacteriaceae</taxon>
        <taxon>Microbacterium</taxon>
        <taxon>environmental samples</taxon>
    </lineage>
</organism>
<feature type="domain" description="UspA" evidence="2">
    <location>
        <begin position="6"/>
        <end position="139"/>
    </location>
</feature>
<reference evidence="3" key="1">
    <citation type="submission" date="2016-03" db="EMBL/GenBank/DDBJ databases">
        <authorList>
            <person name="Ploux O."/>
        </authorList>
    </citation>
    <scope>NUCLEOTIDE SEQUENCE</scope>
    <source>
        <strain evidence="3">UC1</strain>
    </source>
</reference>
<dbReference type="InterPro" id="IPR006016">
    <property type="entry name" value="UspA"/>
</dbReference>
<dbReference type="PANTHER" id="PTHR46553:SF3">
    <property type="entry name" value="ADENINE NUCLEOTIDE ALPHA HYDROLASES-LIKE SUPERFAMILY PROTEIN"/>
    <property type="match status" value="1"/>
</dbReference>
<dbReference type="InterPro" id="IPR014729">
    <property type="entry name" value="Rossmann-like_a/b/a_fold"/>
</dbReference>
<evidence type="ECO:0000313" key="3">
    <source>
        <dbReference type="EMBL" id="SBS70880.1"/>
    </source>
</evidence>
<dbReference type="InterPro" id="IPR006015">
    <property type="entry name" value="Universal_stress_UspA"/>
</dbReference>
<proteinExistence type="inferred from homology"/>
<dbReference type="SUPFAM" id="SSF52402">
    <property type="entry name" value="Adenine nucleotide alpha hydrolases-like"/>
    <property type="match status" value="1"/>
</dbReference>
<dbReference type="EMBL" id="FLQR01000001">
    <property type="protein sequence ID" value="SBS70880.1"/>
    <property type="molecule type" value="Genomic_DNA"/>
</dbReference>
<dbReference type="Gene3D" id="3.40.50.620">
    <property type="entry name" value="HUPs"/>
    <property type="match status" value="1"/>
</dbReference>
<dbReference type="AlphaFoldDB" id="A0A1Y5P005"/>
<dbReference type="RefSeq" id="WP_295573624.1">
    <property type="nucleotide sequence ID" value="NZ_FLQR01000001.1"/>
</dbReference>
<sequence length="160" mass="16489">MNEQSETIVVGVDGSESSVAALRYAARLAHLLDAPLEAVTTWVYPPYVDYALLGDWSPEEHARTALDEAVAAAFGGEPPDRLTTTTLPGSAADALIGASRNAQMLVLGSRGHGGFAGLLLGSVSNACAAHAHCPVLIVRADTARPDEESASERRAGAAPA</sequence>
<comment type="similarity">
    <text evidence="1">Belongs to the universal stress protein A family.</text>
</comment>
<dbReference type="PRINTS" id="PR01438">
    <property type="entry name" value="UNVRSLSTRESS"/>
</dbReference>
<protein>
    <submittedName>
        <fullName evidence="3">UspA domain protein</fullName>
    </submittedName>
</protein>
<name>A0A1Y5P005_9MICO</name>
<evidence type="ECO:0000256" key="1">
    <source>
        <dbReference type="ARBA" id="ARBA00008791"/>
    </source>
</evidence>
<evidence type="ECO:0000259" key="2">
    <source>
        <dbReference type="Pfam" id="PF00582"/>
    </source>
</evidence>
<gene>
    <name evidence="3" type="ORF">MIPYR_10699</name>
</gene>
<accession>A0A1Y5P005</accession>
<dbReference type="PANTHER" id="PTHR46553">
    <property type="entry name" value="ADENINE NUCLEOTIDE ALPHA HYDROLASES-LIKE SUPERFAMILY PROTEIN"/>
    <property type="match status" value="1"/>
</dbReference>